<dbReference type="GeneID" id="77958060"/>
<organism evidence="2 3">
    <name type="scientific">Bacillus phage vB_BcoS-136</name>
    <dbReference type="NCBI Taxonomy" id="2419619"/>
    <lineage>
        <taxon>Viruses</taxon>
        <taxon>Duplodnaviria</taxon>
        <taxon>Heunggongvirae</taxon>
        <taxon>Uroviricota</taxon>
        <taxon>Caudoviricetes</taxon>
        <taxon>Heleneionescovirinae</taxon>
        <taxon>Kenyattavirus</taxon>
        <taxon>Kenyattavirus kv136</taxon>
    </lineage>
</organism>
<dbReference type="Proteomes" id="UP000274199">
    <property type="component" value="Segment"/>
</dbReference>
<dbReference type="SUPFAM" id="SSF47729">
    <property type="entry name" value="IHF-like DNA-binding proteins"/>
    <property type="match status" value="1"/>
</dbReference>
<dbReference type="SMART" id="SM00411">
    <property type="entry name" value="BHL"/>
    <property type="match status" value="1"/>
</dbReference>
<dbReference type="PANTHER" id="PTHR33175">
    <property type="entry name" value="DNA-BINDING PROTEIN HU"/>
    <property type="match status" value="1"/>
</dbReference>
<dbReference type="GO" id="GO:0030527">
    <property type="term" value="F:structural constituent of chromatin"/>
    <property type="evidence" value="ECO:0007669"/>
    <property type="project" value="InterPro"/>
</dbReference>
<name>A0A3G3BVF6_9CAUD</name>
<reference evidence="2 3" key="1">
    <citation type="submission" date="2018-09" db="EMBL/GenBank/DDBJ databases">
        <title>Comparative Genomic Analysis of Eight Novel Haloalkaliphilic Bacteriophages from Lake Elmenteita, Kenya.</title>
        <authorList>
            <person name="Akhwale J.K."/>
        </authorList>
    </citation>
    <scope>NUCLEOTIDE SEQUENCE [LARGE SCALE GENOMIC DNA]</scope>
</reference>
<dbReference type="InterPro" id="IPR000119">
    <property type="entry name" value="Hist_DNA-bd"/>
</dbReference>
<dbReference type="KEGG" id="vg:77958060"/>
<dbReference type="EMBL" id="MH884508">
    <property type="protein sequence ID" value="AYP68239.1"/>
    <property type="molecule type" value="Genomic_DNA"/>
</dbReference>
<dbReference type="Gene3D" id="4.10.520.10">
    <property type="entry name" value="IHF-like DNA-binding proteins"/>
    <property type="match status" value="1"/>
</dbReference>
<evidence type="ECO:0000313" key="3">
    <source>
        <dbReference type="Proteomes" id="UP000274199"/>
    </source>
</evidence>
<dbReference type="InterPro" id="IPR010992">
    <property type="entry name" value="IHF-like_DNA-bd_dom_sf"/>
</dbReference>
<keyword evidence="3" id="KW-1185">Reference proteome</keyword>
<comment type="similarity">
    <text evidence="1">Belongs to the bacterial histone-like protein family.</text>
</comment>
<dbReference type="GO" id="GO:0003677">
    <property type="term" value="F:DNA binding"/>
    <property type="evidence" value="ECO:0007669"/>
    <property type="project" value="InterPro"/>
</dbReference>
<dbReference type="PANTHER" id="PTHR33175:SF2">
    <property type="entry name" value="INTEGRATION HOST FACTOR SUBUNIT ALPHA"/>
    <property type="match status" value="1"/>
</dbReference>
<gene>
    <name evidence="2" type="primary">ihfA</name>
    <name evidence="2" type="ORF">vBBcoS136_00107</name>
</gene>
<sequence>MKLSDMIHRVWRDERVKDLGIRKSEVKVIVKVFIDHIVKELLTNKLVKIHGLFTLDIREAKGRKIRNPQTKEEMYIDDYYKIGLEPSKRLKEGLEDLRDK</sequence>
<proteinExistence type="inferred from homology"/>
<dbReference type="RefSeq" id="YP_010681487.1">
    <property type="nucleotide sequence ID" value="NC_071049.1"/>
</dbReference>
<evidence type="ECO:0000313" key="2">
    <source>
        <dbReference type="EMBL" id="AYP68239.1"/>
    </source>
</evidence>
<accession>A0A3G3BVF6</accession>
<protein>
    <submittedName>
        <fullName evidence="2">Integration host factor subunit alpha</fullName>
    </submittedName>
</protein>
<evidence type="ECO:0000256" key="1">
    <source>
        <dbReference type="RuleBase" id="RU003939"/>
    </source>
</evidence>
<dbReference type="Pfam" id="PF00216">
    <property type="entry name" value="Bac_DNA_binding"/>
    <property type="match status" value="1"/>
</dbReference>